<dbReference type="PROSITE" id="PS01081">
    <property type="entry name" value="HTH_TETR_1"/>
    <property type="match status" value="1"/>
</dbReference>
<dbReference type="PRINTS" id="PR00455">
    <property type="entry name" value="HTHTETR"/>
</dbReference>
<evidence type="ECO:0000256" key="1">
    <source>
        <dbReference type="ARBA" id="ARBA00023015"/>
    </source>
</evidence>
<dbReference type="InterPro" id="IPR001647">
    <property type="entry name" value="HTH_TetR"/>
</dbReference>
<feature type="domain" description="HTH tetR-type" evidence="5">
    <location>
        <begin position="9"/>
        <end position="69"/>
    </location>
</feature>
<gene>
    <name evidence="6" type="ORF">GCM10023191_042020</name>
</gene>
<feature type="DNA-binding region" description="H-T-H motif" evidence="4">
    <location>
        <begin position="32"/>
        <end position="51"/>
    </location>
</feature>
<proteinExistence type="predicted"/>
<dbReference type="PROSITE" id="PS50977">
    <property type="entry name" value="HTH_TETR_2"/>
    <property type="match status" value="1"/>
</dbReference>
<dbReference type="InterPro" id="IPR050109">
    <property type="entry name" value="HTH-type_TetR-like_transc_reg"/>
</dbReference>
<dbReference type="Gene3D" id="1.10.357.10">
    <property type="entry name" value="Tetracycline Repressor, domain 2"/>
    <property type="match status" value="1"/>
</dbReference>
<dbReference type="SUPFAM" id="SSF46689">
    <property type="entry name" value="Homeodomain-like"/>
    <property type="match status" value="1"/>
</dbReference>
<comment type="caution">
    <text evidence="6">The sequence shown here is derived from an EMBL/GenBank/DDBJ whole genome shotgun (WGS) entry which is preliminary data.</text>
</comment>
<dbReference type="InterPro" id="IPR023772">
    <property type="entry name" value="DNA-bd_HTH_TetR-type_CS"/>
</dbReference>
<dbReference type="Pfam" id="PF00440">
    <property type="entry name" value="TetR_N"/>
    <property type="match status" value="1"/>
</dbReference>
<dbReference type="Proteomes" id="UP001500503">
    <property type="component" value="Unassembled WGS sequence"/>
</dbReference>
<keyword evidence="7" id="KW-1185">Reference proteome</keyword>
<dbReference type="InterPro" id="IPR049484">
    <property type="entry name" value="Rv0078-like_C"/>
</dbReference>
<keyword evidence="1" id="KW-0805">Transcription regulation</keyword>
<evidence type="ECO:0000256" key="2">
    <source>
        <dbReference type="ARBA" id="ARBA00023125"/>
    </source>
</evidence>
<keyword evidence="3" id="KW-0804">Transcription</keyword>
<organism evidence="6 7">
    <name type="scientific">Actinoallomurus oryzae</name>
    <dbReference type="NCBI Taxonomy" id="502180"/>
    <lineage>
        <taxon>Bacteria</taxon>
        <taxon>Bacillati</taxon>
        <taxon>Actinomycetota</taxon>
        <taxon>Actinomycetes</taxon>
        <taxon>Streptosporangiales</taxon>
        <taxon>Thermomonosporaceae</taxon>
        <taxon>Actinoallomurus</taxon>
    </lineage>
</organism>
<dbReference type="RefSeq" id="WP_345466209.1">
    <property type="nucleotide sequence ID" value="NZ_BAABHF010000023.1"/>
</dbReference>
<accession>A0ABP8Q5Z9</accession>
<protein>
    <submittedName>
        <fullName evidence="6">TetR/AcrR family transcriptional regulator</fullName>
    </submittedName>
</protein>
<name>A0ABP8Q5Z9_9ACTN</name>
<evidence type="ECO:0000259" key="5">
    <source>
        <dbReference type="PROSITE" id="PS50977"/>
    </source>
</evidence>
<dbReference type="InterPro" id="IPR009057">
    <property type="entry name" value="Homeodomain-like_sf"/>
</dbReference>
<reference evidence="7" key="1">
    <citation type="journal article" date="2019" name="Int. J. Syst. Evol. Microbiol.">
        <title>The Global Catalogue of Microorganisms (GCM) 10K type strain sequencing project: providing services to taxonomists for standard genome sequencing and annotation.</title>
        <authorList>
            <consortium name="The Broad Institute Genomics Platform"/>
            <consortium name="The Broad Institute Genome Sequencing Center for Infectious Disease"/>
            <person name="Wu L."/>
            <person name="Ma J."/>
        </authorList>
    </citation>
    <scope>NUCLEOTIDE SEQUENCE [LARGE SCALE GENOMIC DNA]</scope>
    <source>
        <strain evidence="7">JCM 17933</strain>
    </source>
</reference>
<dbReference type="PANTHER" id="PTHR30055:SF234">
    <property type="entry name" value="HTH-TYPE TRANSCRIPTIONAL REGULATOR BETI"/>
    <property type="match status" value="1"/>
</dbReference>
<evidence type="ECO:0000256" key="4">
    <source>
        <dbReference type="PROSITE-ProRule" id="PRU00335"/>
    </source>
</evidence>
<dbReference type="Pfam" id="PF21351">
    <property type="entry name" value="TetR_C_41"/>
    <property type="match status" value="1"/>
</dbReference>
<dbReference type="EMBL" id="BAABHF010000023">
    <property type="protein sequence ID" value="GAA4497878.1"/>
    <property type="molecule type" value="Genomic_DNA"/>
</dbReference>
<evidence type="ECO:0000313" key="7">
    <source>
        <dbReference type="Proteomes" id="UP001500503"/>
    </source>
</evidence>
<evidence type="ECO:0000256" key="3">
    <source>
        <dbReference type="ARBA" id="ARBA00023163"/>
    </source>
</evidence>
<evidence type="ECO:0000313" key="6">
    <source>
        <dbReference type="EMBL" id="GAA4497878.1"/>
    </source>
</evidence>
<keyword evidence="2 4" id="KW-0238">DNA-binding</keyword>
<sequence>MDRRVDRGQATRQHLVEVATELFADRGYEGTSIEAVLEHAGVSRGSLYHHFASKDRLFEAVVEAVHAQVGEATLAAATASGETEACSLLKAAEMAWIRLAGDAVVRRILLIDAPTVLGWRRWRGIEEQYGLGMLKTVLQQAADAGRVPAPLVEPFAHILLAAGNEMALVIALADDVPAAQTTAEAAVEEFLNRMLQPTEPQKNTDT</sequence>
<dbReference type="PANTHER" id="PTHR30055">
    <property type="entry name" value="HTH-TYPE TRANSCRIPTIONAL REGULATOR RUTR"/>
    <property type="match status" value="1"/>
</dbReference>